<evidence type="ECO:0000313" key="2">
    <source>
        <dbReference type="EMBL" id="PIY72232.1"/>
    </source>
</evidence>
<accession>A0A2M7QIW9</accession>
<proteinExistence type="predicted"/>
<dbReference type="EMBL" id="PFLI01000066">
    <property type="protein sequence ID" value="PIY72232.1"/>
    <property type="molecule type" value="Genomic_DNA"/>
</dbReference>
<dbReference type="AlphaFoldDB" id="A0A2M7QIW9"/>
<evidence type="ECO:0008006" key="4">
    <source>
        <dbReference type="Google" id="ProtNLM"/>
    </source>
</evidence>
<evidence type="ECO:0000313" key="3">
    <source>
        <dbReference type="Proteomes" id="UP000229401"/>
    </source>
</evidence>
<name>A0A2M7QIW9_9BACT</name>
<feature type="transmembrane region" description="Helical" evidence="1">
    <location>
        <begin position="33"/>
        <end position="50"/>
    </location>
</feature>
<dbReference type="Proteomes" id="UP000229401">
    <property type="component" value="Unassembled WGS sequence"/>
</dbReference>
<keyword evidence="1" id="KW-0472">Membrane</keyword>
<gene>
    <name evidence="2" type="ORF">COY87_02035</name>
</gene>
<organism evidence="2 3">
    <name type="scientific">Candidatus Roizmanbacteria bacterium CG_4_10_14_0_8_um_filter_33_9</name>
    <dbReference type="NCBI Taxonomy" id="1974826"/>
    <lineage>
        <taxon>Bacteria</taxon>
        <taxon>Candidatus Roizmaniibacteriota</taxon>
    </lineage>
</organism>
<feature type="transmembrane region" description="Helical" evidence="1">
    <location>
        <begin position="56"/>
        <end position="73"/>
    </location>
</feature>
<sequence length="193" mass="22365">MDQSDQTSNQVNPQRIFTWKAPLRAFKKRGKNVLRFYGALAFLLSLIVFFFGDKILLIPILTLLFLFYVLTITPPPEVENIITTFGIESAGVTLRWEFLSHFFFITKMGSQVLTLVSNAPYYYHAYFVIPNEDIKKELVSILSKHIMYVEKPQRTFTDRVIDWFSNLIPDDEDAKIKIETPSSFPQTQIQASL</sequence>
<keyword evidence="1" id="KW-1133">Transmembrane helix</keyword>
<protein>
    <recommendedName>
        <fullName evidence="4">DUF5673 domain-containing protein</fullName>
    </recommendedName>
</protein>
<evidence type="ECO:0000256" key="1">
    <source>
        <dbReference type="SAM" id="Phobius"/>
    </source>
</evidence>
<reference evidence="3" key="1">
    <citation type="submission" date="2017-09" db="EMBL/GenBank/DDBJ databases">
        <title>Depth-based differentiation of microbial function through sediment-hosted aquifers and enrichment of novel symbionts in the deep terrestrial subsurface.</title>
        <authorList>
            <person name="Probst A.J."/>
            <person name="Ladd B."/>
            <person name="Jarett J.K."/>
            <person name="Geller-Mcgrath D.E."/>
            <person name="Sieber C.M.K."/>
            <person name="Emerson J.B."/>
            <person name="Anantharaman K."/>
            <person name="Thomas B.C."/>
            <person name="Malmstrom R."/>
            <person name="Stieglmeier M."/>
            <person name="Klingl A."/>
            <person name="Woyke T."/>
            <person name="Ryan C.M."/>
            <person name="Banfield J.F."/>
        </authorList>
    </citation>
    <scope>NUCLEOTIDE SEQUENCE [LARGE SCALE GENOMIC DNA]</scope>
</reference>
<keyword evidence="1" id="KW-0812">Transmembrane</keyword>
<comment type="caution">
    <text evidence="2">The sequence shown here is derived from an EMBL/GenBank/DDBJ whole genome shotgun (WGS) entry which is preliminary data.</text>
</comment>